<evidence type="ECO:0000313" key="2">
    <source>
        <dbReference type="Proteomes" id="UP000051950"/>
    </source>
</evidence>
<comment type="caution">
    <text evidence="1">The sequence shown here is derived from an EMBL/GenBank/DDBJ whole genome shotgun (WGS) entry which is preliminary data.</text>
</comment>
<gene>
    <name evidence="1" type="ORF">ASU31_20120</name>
</gene>
<dbReference type="Proteomes" id="UP000051950">
    <property type="component" value="Unassembled WGS sequence"/>
</dbReference>
<reference evidence="1 2" key="1">
    <citation type="submission" date="2015-11" db="EMBL/GenBank/DDBJ databases">
        <title>Sequence of Pedobacter ginsenosidimutans.</title>
        <authorList>
            <person name="Carson E."/>
            <person name="Keyser V."/>
            <person name="Newman J."/>
            <person name="Miller J."/>
        </authorList>
    </citation>
    <scope>NUCLEOTIDE SEQUENCE [LARGE SCALE GENOMIC DNA]</scope>
    <source>
        <strain evidence="1 2">KACC 14530</strain>
    </source>
</reference>
<keyword evidence="2" id="KW-1185">Reference proteome</keyword>
<dbReference type="AlphaFoldDB" id="A0A0T5VL13"/>
<dbReference type="EMBL" id="LMZQ01000020">
    <property type="protein sequence ID" value="KRT14319.1"/>
    <property type="molecule type" value="Genomic_DNA"/>
</dbReference>
<sequence>MALQLQLGILKLIIKNCIMKKTTTNFTMLVKGCAFALIVGAVLQFAACSKNKDINPSDEEILSKKIEDIIPQQYVDSLTKLGFTINKGTTPPNIDGSYLFKPFTIKSSNIPYDSYQPGYVLIDGVVKLYEQSTSDFSIKMLGKNFIGAADTSVVTAISGSGNKFTVYGKVKAYRNGGYNFYAFLMSGEKDGNNIKNGIAGIINIDDSHTGPNTIAEGQGRVAFDGDYTSGPTDFNSKTAMITERNTISSKPSQFK</sequence>
<evidence type="ECO:0000313" key="1">
    <source>
        <dbReference type="EMBL" id="KRT14319.1"/>
    </source>
</evidence>
<accession>A0A0T5VL13</accession>
<name>A0A0T5VL13_9SPHI</name>
<organism evidence="1 2">
    <name type="scientific">Pedobacter ginsenosidimutans</name>
    <dbReference type="NCBI Taxonomy" id="687842"/>
    <lineage>
        <taxon>Bacteria</taxon>
        <taxon>Pseudomonadati</taxon>
        <taxon>Bacteroidota</taxon>
        <taxon>Sphingobacteriia</taxon>
        <taxon>Sphingobacteriales</taxon>
        <taxon>Sphingobacteriaceae</taxon>
        <taxon>Pedobacter</taxon>
    </lineage>
</organism>
<proteinExistence type="predicted"/>
<protein>
    <submittedName>
        <fullName evidence="1">Uncharacterized protein</fullName>
    </submittedName>
</protein>